<dbReference type="EMBL" id="KV427652">
    <property type="protein sequence ID" value="KZT02478.1"/>
    <property type="molecule type" value="Genomic_DNA"/>
</dbReference>
<dbReference type="PANTHER" id="PTHR12176">
    <property type="entry name" value="SAM-DEPENDENT METHYLTRANSFERASE SUPERFAMILY PROTEIN"/>
    <property type="match status" value="1"/>
</dbReference>
<dbReference type="GeneID" id="63826823"/>
<dbReference type="RefSeq" id="XP_040760218.1">
    <property type="nucleotide sequence ID" value="XM_040909794.1"/>
</dbReference>
<protein>
    <submittedName>
        <fullName evidence="4">Uncharacterized protein</fullName>
    </submittedName>
</protein>
<sequence>MAGYTGLSQRVPGAPIIHPIQVMPPEYHLQSFWDDRFEKERHFEWLGDGRETLIPILSDHLRSLLRQQRDPPHAAPQCLHIGAGTSKLSDHIRGAYIEVYGEATNEGAIVNLDFSEAAVQKGIEAEIARIHRQSHDRRNIGMQWVQADVLKWGDLAPLLGSDPRRHEDAGQRARFEIVLDKSTSDAISCGDDIVVEDGLAPSVANSPVVERLAAQQGYPLRLQPVILLALHLANLIHPGGLWISLSFSSTRFSFMHAPEGDDRRNDGIQAALSRYWILEQHRTVDAPSGQTKPGVYAPSIQYFVYVLRRTGVVVE</sequence>
<accession>A0A165CAU9</accession>
<reference evidence="4 5" key="1">
    <citation type="journal article" date="2016" name="Mol. Biol. Evol.">
        <title>Comparative Genomics of Early-Diverging Mushroom-Forming Fungi Provides Insights into the Origins of Lignocellulose Decay Capabilities.</title>
        <authorList>
            <person name="Nagy L.G."/>
            <person name="Riley R."/>
            <person name="Tritt A."/>
            <person name="Adam C."/>
            <person name="Daum C."/>
            <person name="Floudas D."/>
            <person name="Sun H."/>
            <person name="Yadav J.S."/>
            <person name="Pangilinan J."/>
            <person name="Larsson K.H."/>
            <person name="Matsuura K."/>
            <person name="Barry K."/>
            <person name="Labutti K."/>
            <person name="Kuo R."/>
            <person name="Ohm R.A."/>
            <person name="Bhattacharya S.S."/>
            <person name="Shirouzu T."/>
            <person name="Yoshinaga Y."/>
            <person name="Martin F.M."/>
            <person name="Grigoriev I.V."/>
            <person name="Hibbett D.S."/>
        </authorList>
    </citation>
    <scope>NUCLEOTIDE SEQUENCE [LARGE SCALE GENOMIC DNA]</scope>
    <source>
        <strain evidence="4 5">93-53</strain>
    </source>
</reference>
<organism evidence="4 5">
    <name type="scientific">Laetiporus sulphureus 93-53</name>
    <dbReference type="NCBI Taxonomy" id="1314785"/>
    <lineage>
        <taxon>Eukaryota</taxon>
        <taxon>Fungi</taxon>
        <taxon>Dikarya</taxon>
        <taxon>Basidiomycota</taxon>
        <taxon>Agaricomycotina</taxon>
        <taxon>Agaricomycetes</taxon>
        <taxon>Polyporales</taxon>
        <taxon>Laetiporus</taxon>
    </lineage>
</organism>
<dbReference type="InterPro" id="IPR029063">
    <property type="entry name" value="SAM-dependent_MTases_sf"/>
</dbReference>
<gene>
    <name evidence="4" type="ORF">LAESUDRAFT_730226</name>
</gene>
<evidence type="ECO:0000256" key="3">
    <source>
        <dbReference type="ARBA" id="ARBA00022679"/>
    </source>
</evidence>
<keyword evidence="3" id="KW-0808">Transferase</keyword>
<dbReference type="AlphaFoldDB" id="A0A165CAU9"/>
<dbReference type="InterPro" id="IPR051419">
    <property type="entry name" value="Lys/N-term_MeTrsfase_sf"/>
</dbReference>
<evidence type="ECO:0000313" key="5">
    <source>
        <dbReference type="Proteomes" id="UP000076871"/>
    </source>
</evidence>
<dbReference type="PANTHER" id="PTHR12176:SF84">
    <property type="entry name" value="METHYLTRANSFERASE DOMAIN-CONTAINING PROTEIN"/>
    <property type="match status" value="1"/>
</dbReference>
<keyword evidence="5" id="KW-1185">Reference proteome</keyword>
<proteinExistence type="inferred from homology"/>
<dbReference type="GO" id="GO:0032259">
    <property type="term" value="P:methylation"/>
    <property type="evidence" value="ECO:0007669"/>
    <property type="project" value="UniProtKB-KW"/>
</dbReference>
<evidence type="ECO:0000256" key="1">
    <source>
        <dbReference type="ARBA" id="ARBA00008361"/>
    </source>
</evidence>
<dbReference type="Gene3D" id="3.40.50.150">
    <property type="entry name" value="Vaccinia Virus protein VP39"/>
    <property type="match status" value="1"/>
</dbReference>
<comment type="similarity">
    <text evidence="1">Belongs to the methyltransferase superfamily.</text>
</comment>
<keyword evidence="2" id="KW-0489">Methyltransferase</keyword>
<name>A0A165CAU9_9APHY</name>
<evidence type="ECO:0000256" key="2">
    <source>
        <dbReference type="ARBA" id="ARBA00022603"/>
    </source>
</evidence>
<dbReference type="OrthoDB" id="411785at2759"/>
<dbReference type="InParanoid" id="A0A165CAU9"/>
<dbReference type="STRING" id="1314785.A0A165CAU9"/>
<dbReference type="Proteomes" id="UP000076871">
    <property type="component" value="Unassembled WGS sequence"/>
</dbReference>
<dbReference type="GO" id="GO:0008168">
    <property type="term" value="F:methyltransferase activity"/>
    <property type="evidence" value="ECO:0007669"/>
    <property type="project" value="UniProtKB-KW"/>
</dbReference>
<evidence type="ECO:0000313" key="4">
    <source>
        <dbReference type="EMBL" id="KZT02478.1"/>
    </source>
</evidence>